<dbReference type="PANTHER" id="PTHR13271:SF76">
    <property type="entry name" value="SET DOMAIN-CONTAINING PROTEIN 8"/>
    <property type="match status" value="1"/>
</dbReference>
<dbReference type="EMBL" id="JAACFV010000017">
    <property type="protein sequence ID" value="KAF7511809.1"/>
    <property type="molecule type" value="Genomic_DNA"/>
</dbReference>
<organism evidence="1 2">
    <name type="scientific">Endocarpon pusillum</name>
    <dbReference type="NCBI Taxonomy" id="364733"/>
    <lineage>
        <taxon>Eukaryota</taxon>
        <taxon>Fungi</taxon>
        <taxon>Dikarya</taxon>
        <taxon>Ascomycota</taxon>
        <taxon>Pezizomycotina</taxon>
        <taxon>Eurotiomycetes</taxon>
        <taxon>Chaetothyriomycetidae</taxon>
        <taxon>Verrucariales</taxon>
        <taxon>Verrucariaceae</taxon>
        <taxon>Endocarpon</taxon>
    </lineage>
</organism>
<dbReference type="GO" id="GO:0005634">
    <property type="term" value="C:nucleus"/>
    <property type="evidence" value="ECO:0007669"/>
    <property type="project" value="TreeGrafter"/>
</dbReference>
<sequence length="488" mass="54570">MRRTTIPVENLFAWGKLNGVEFINVDVKSDITSKDGTSRGAGLVSTCDRSSKDSGAVVLSVPQDLILSREQVDRYAAIDKPLKSVLDAAGAFGKTARGAILIFLLVQITNASPDFDGPVSITNPHTDYVKLLPETVLLPTYYTDEEKDLLYGTSLDAALDQKLRSLENEFEELQGYTRDIAWCQKYWWDGDSGKMSFEDWMLVDALYRSRALDLPGTGHAMVPCIDMANHTSGIETIALYETGADGGAILQIRPGTELAADEEVTITYGDEKGACEMIFSYGFLEPGMSGATAIFLDFQIPDDDPLRMAKMTVSTEAPGVRLFVNSNGKLDWEGNYIWWACVNEEDGLDFRVTQENDGNRRLEVLWKDQHIEPSQLSKILESDLKWDIFQLRAIVMLQDRVSRQANNLEASEESFMESQGQSGIRDVVRILIGQLRVREAGLLAQFDRLFEEQKTDLLSRDTVRRYLEEAQANVDSHLPPETSEDDFA</sequence>
<name>A0A8H7E622_9EURO</name>
<evidence type="ECO:0008006" key="3">
    <source>
        <dbReference type="Google" id="ProtNLM"/>
    </source>
</evidence>
<dbReference type="Proteomes" id="UP000606974">
    <property type="component" value="Unassembled WGS sequence"/>
</dbReference>
<dbReference type="GO" id="GO:0016279">
    <property type="term" value="F:protein-lysine N-methyltransferase activity"/>
    <property type="evidence" value="ECO:0007669"/>
    <property type="project" value="TreeGrafter"/>
</dbReference>
<keyword evidence="2" id="KW-1185">Reference proteome</keyword>
<dbReference type="CDD" id="cd10527">
    <property type="entry name" value="SET_LSMT"/>
    <property type="match status" value="1"/>
</dbReference>
<dbReference type="InterPro" id="IPR046341">
    <property type="entry name" value="SET_dom_sf"/>
</dbReference>
<proteinExistence type="predicted"/>
<dbReference type="OrthoDB" id="441812at2759"/>
<dbReference type="InterPro" id="IPR050600">
    <property type="entry name" value="SETD3_SETD6_MTase"/>
</dbReference>
<protein>
    <recommendedName>
        <fullName evidence="3">SET domain-containing protein</fullName>
    </recommendedName>
</protein>
<accession>A0A8H7E622</accession>
<evidence type="ECO:0000313" key="2">
    <source>
        <dbReference type="Proteomes" id="UP000606974"/>
    </source>
</evidence>
<dbReference type="SUPFAM" id="SSF82199">
    <property type="entry name" value="SET domain"/>
    <property type="match status" value="1"/>
</dbReference>
<dbReference type="Gene3D" id="3.90.1410.10">
    <property type="entry name" value="set domain protein methyltransferase, domain 1"/>
    <property type="match status" value="1"/>
</dbReference>
<dbReference type="PANTHER" id="PTHR13271">
    <property type="entry name" value="UNCHARACTERIZED PUTATIVE METHYLTRANSFERASE"/>
    <property type="match status" value="1"/>
</dbReference>
<dbReference type="AlphaFoldDB" id="A0A8H7E622"/>
<reference evidence="1" key="1">
    <citation type="submission" date="2020-02" db="EMBL/GenBank/DDBJ databases">
        <authorList>
            <person name="Palmer J.M."/>
        </authorList>
    </citation>
    <scope>NUCLEOTIDE SEQUENCE</scope>
    <source>
        <strain evidence="1">EPUS1.4</strain>
        <tissue evidence="1">Thallus</tissue>
    </source>
</reference>
<gene>
    <name evidence="1" type="ORF">GJ744_003540</name>
</gene>
<comment type="caution">
    <text evidence="1">The sequence shown here is derived from an EMBL/GenBank/DDBJ whole genome shotgun (WGS) entry which is preliminary data.</text>
</comment>
<evidence type="ECO:0000313" key="1">
    <source>
        <dbReference type="EMBL" id="KAF7511809.1"/>
    </source>
</evidence>